<keyword evidence="2" id="KW-0677">Repeat</keyword>
<dbReference type="FunFam" id="1.25.40.10:FF:000158">
    <property type="entry name" value="pentatricopeptide repeat-containing protein At2g33680"/>
    <property type="match status" value="1"/>
</dbReference>
<reference evidence="5" key="2">
    <citation type="submission" date="2021-01" db="UniProtKB">
        <authorList>
            <consortium name="EnsemblPlants"/>
        </authorList>
    </citation>
    <scope>IDENTIFICATION</scope>
</reference>
<dbReference type="Gramene" id="QL02p007034:mrna">
    <property type="protein sequence ID" value="QL02p007034:mrna:CDS:1"/>
    <property type="gene ID" value="QL02p007034"/>
</dbReference>
<dbReference type="Proteomes" id="UP000594261">
    <property type="component" value="Chromosome 2"/>
</dbReference>
<dbReference type="KEGG" id="qlo:115977746"/>
<proteinExistence type="inferred from homology"/>
<feature type="repeat" description="PPR" evidence="3">
    <location>
        <begin position="188"/>
        <end position="222"/>
    </location>
</feature>
<dbReference type="InterPro" id="IPR011990">
    <property type="entry name" value="TPR-like_helical_dom_sf"/>
</dbReference>
<dbReference type="GO" id="GO:0099402">
    <property type="term" value="P:plant organ development"/>
    <property type="evidence" value="ECO:0007669"/>
    <property type="project" value="UniProtKB-ARBA"/>
</dbReference>
<dbReference type="GO" id="GO:0009451">
    <property type="term" value="P:RNA modification"/>
    <property type="evidence" value="ECO:0007669"/>
    <property type="project" value="InterPro"/>
</dbReference>
<dbReference type="Gene3D" id="1.25.40.10">
    <property type="entry name" value="Tetratricopeptide repeat domain"/>
    <property type="match status" value="2"/>
</dbReference>
<dbReference type="NCBIfam" id="TIGR00756">
    <property type="entry name" value="PPR"/>
    <property type="match status" value="3"/>
</dbReference>
<organism evidence="5 6">
    <name type="scientific">Quercus lobata</name>
    <name type="common">Valley oak</name>
    <dbReference type="NCBI Taxonomy" id="97700"/>
    <lineage>
        <taxon>Eukaryota</taxon>
        <taxon>Viridiplantae</taxon>
        <taxon>Streptophyta</taxon>
        <taxon>Embryophyta</taxon>
        <taxon>Tracheophyta</taxon>
        <taxon>Spermatophyta</taxon>
        <taxon>Magnoliopsida</taxon>
        <taxon>eudicotyledons</taxon>
        <taxon>Gunneridae</taxon>
        <taxon>Pentapetalae</taxon>
        <taxon>rosids</taxon>
        <taxon>fabids</taxon>
        <taxon>Fagales</taxon>
        <taxon>Fagaceae</taxon>
        <taxon>Quercus</taxon>
    </lineage>
</organism>
<feature type="domain" description="DYW" evidence="4">
    <location>
        <begin position="350"/>
        <end position="442"/>
    </location>
</feature>
<evidence type="ECO:0000259" key="4">
    <source>
        <dbReference type="Pfam" id="PF14432"/>
    </source>
</evidence>
<keyword evidence="6" id="KW-1185">Reference proteome</keyword>
<evidence type="ECO:0000256" key="3">
    <source>
        <dbReference type="PROSITE-ProRule" id="PRU00708"/>
    </source>
</evidence>
<dbReference type="OrthoDB" id="185373at2759"/>
<evidence type="ECO:0000313" key="5">
    <source>
        <dbReference type="EnsemblPlants" id="QL02p007034:mrna:CDS:1"/>
    </source>
</evidence>
<dbReference type="PANTHER" id="PTHR47926:SF347">
    <property type="entry name" value="PENTATRICOPEPTIDE REPEAT-CONTAINING PROTEIN"/>
    <property type="match status" value="1"/>
</dbReference>
<name>A0A7N2KS21_QUELO</name>
<evidence type="ECO:0000256" key="2">
    <source>
        <dbReference type="ARBA" id="ARBA00022737"/>
    </source>
</evidence>
<accession>A0A7N2KS21</accession>
<dbReference type="PROSITE" id="PS51375">
    <property type="entry name" value="PPR"/>
    <property type="match status" value="2"/>
</dbReference>
<dbReference type="Pfam" id="PF01535">
    <property type="entry name" value="PPR"/>
    <property type="match status" value="2"/>
</dbReference>
<dbReference type="InParanoid" id="A0A7N2KS21"/>
<dbReference type="GO" id="GO:0003723">
    <property type="term" value="F:RNA binding"/>
    <property type="evidence" value="ECO:0007669"/>
    <property type="project" value="InterPro"/>
</dbReference>
<sequence length="442" mass="50054">MAKGVANFISFCSIPGVRNSTTLAPEKPSFILSQSSFHELVGGCVGYVNYKSINALKVTRRGFHTKQRKYSMPVSKFSQHKAVSFQVGNLASLDFQRFCREGNVEAALDAMNEMEKNGVFVDSLDLIDLLQICEDMKLLETGKRVFEYTMRSPSKPHIAVFNKFVEMYCKLGDTSCAKRVFEEMPKRNLDSWNKMLVGLAENGEGAEALRIFSMMKKDGVRPDEFTFVGVIMACRCVGAVEDGQEHFVSMSRDYGITPSMEHYVAIVDLLGKSKKITEAKELIANMPIEPSSRVWETLEKYSKAGPSGLKLSNKKKVMDMLVSNQKKASPEKSKAFKKLRSLSKEVKEAGYVPESRHVLHDLDHEAKEKTLLYHSERLAVAFGLINTPPGTTLRIMKNLRICVDCHNFIKILSSIEKREIIVRDIKRFHHFKDGKCSCRDYW</sequence>
<dbReference type="AlphaFoldDB" id="A0A7N2KS21"/>
<dbReference type="OMA" id="DSWNKML"/>
<dbReference type="Pfam" id="PF13041">
    <property type="entry name" value="PPR_2"/>
    <property type="match status" value="1"/>
</dbReference>
<feature type="repeat" description="PPR" evidence="3">
    <location>
        <begin position="157"/>
        <end position="187"/>
    </location>
</feature>
<dbReference type="RefSeq" id="XP_030955625.1">
    <property type="nucleotide sequence ID" value="XM_031099765.1"/>
</dbReference>
<evidence type="ECO:0000313" key="6">
    <source>
        <dbReference type="Proteomes" id="UP000594261"/>
    </source>
</evidence>
<dbReference type="PANTHER" id="PTHR47926">
    <property type="entry name" value="PENTATRICOPEPTIDE REPEAT-CONTAINING PROTEIN"/>
    <property type="match status" value="1"/>
</dbReference>
<gene>
    <name evidence="5" type="primary">LOC115977746</name>
</gene>
<dbReference type="InterPro" id="IPR002885">
    <property type="entry name" value="PPR_rpt"/>
</dbReference>
<comment type="similarity">
    <text evidence="1">Belongs to the PPR family. PCMP-H subfamily.</text>
</comment>
<evidence type="ECO:0000256" key="1">
    <source>
        <dbReference type="ARBA" id="ARBA00006643"/>
    </source>
</evidence>
<protein>
    <recommendedName>
        <fullName evidence="4">DYW domain-containing protein</fullName>
    </recommendedName>
</protein>
<dbReference type="EnsemblPlants" id="QL02p007034:mrna">
    <property type="protein sequence ID" value="QL02p007034:mrna:CDS:1"/>
    <property type="gene ID" value="QL02p007034"/>
</dbReference>
<dbReference type="GeneID" id="115977746"/>
<dbReference type="Pfam" id="PF14432">
    <property type="entry name" value="DYW_deaminase"/>
    <property type="match status" value="1"/>
</dbReference>
<reference evidence="6" key="1">
    <citation type="journal article" date="2016" name="G3 (Bethesda)">
        <title>First Draft Assembly and Annotation of the Genome of a California Endemic Oak Quercus lobata Nee (Fagaceae).</title>
        <authorList>
            <person name="Sork V.L."/>
            <person name="Fitz-Gibbon S.T."/>
            <person name="Puiu D."/>
            <person name="Crepeau M."/>
            <person name="Gugger P.F."/>
            <person name="Sherman R."/>
            <person name="Stevens K."/>
            <person name="Langley C.H."/>
            <person name="Pellegrini M."/>
            <person name="Salzberg S.L."/>
        </authorList>
    </citation>
    <scope>NUCLEOTIDE SEQUENCE [LARGE SCALE GENOMIC DNA]</scope>
    <source>
        <strain evidence="6">cv. SW786</strain>
    </source>
</reference>
<dbReference type="GO" id="GO:0008270">
    <property type="term" value="F:zinc ion binding"/>
    <property type="evidence" value="ECO:0007669"/>
    <property type="project" value="InterPro"/>
</dbReference>
<dbReference type="InterPro" id="IPR032867">
    <property type="entry name" value="DYW_dom"/>
</dbReference>
<dbReference type="InterPro" id="IPR046960">
    <property type="entry name" value="PPR_At4g14850-like_plant"/>
</dbReference>